<feature type="transmembrane region" description="Helical" evidence="1">
    <location>
        <begin position="104"/>
        <end position="127"/>
    </location>
</feature>
<protein>
    <submittedName>
        <fullName evidence="2">Uncharacterized protein</fullName>
    </submittedName>
</protein>
<proteinExistence type="predicted"/>
<dbReference type="NCBIfam" id="NF038216">
    <property type="entry name" value="ABZJ_00895_fam"/>
    <property type="match status" value="1"/>
</dbReference>
<reference evidence="2 3" key="1">
    <citation type="submission" date="2018-03" db="EMBL/GenBank/DDBJ databases">
        <title>Genomic Encyclopedia of Archaeal and Bacterial Type Strains, Phase II (KMG-II): from individual species to whole genera.</title>
        <authorList>
            <person name="Goeker M."/>
        </authorList>
    </citation>
    <scope>NUCLEOTIDE SEQUENCE [LARGE SCALE GENOMIC DNA]</scope>
    <source>
        <strain evidence="2 3">DSM 25328</strain>
    </source>
</reference>
<dbReference type="Proteomes" id="UP000237718">
    <property type="component" value="Unassembled WGS sequence"/>
</dbReference>
<dbReference type="AlphaFoldDB" id="A0A2T1AEN7"/>
<evidence type="ECO:0000256" key="1">
    <source>
        <dbReference type="SAM" id="Phobius"/>
    </source>
</evidence>
<comment type="caution">
    <text evidence="2">The sequence shown here is derived from an EMBL/GenBank/DDBJ whole genome shotgun (WGS) entry which is preliminary data.</text>
</comment>
<dbReference type="EMBL" id="PVUF01000008">
    <property type="protein sequence ID" value="PRZ47016.1"/>
    <property type="molecule type" value="Genomic_DNA"/>
</dbReference>
<name>A0A2T1AEN7_TRISK</name>
<feature type="transmembrane region" description="Helical" evidence="1">
    <location>
        <begin position="7"/>
        <end position="28"/>
    </location>
</feature>
<feature type="transmembrane region" description="Helical" evidence="1">
    <location>
        <begin position="75"/>
        <end position="92"/>
    </location>
</feature>
<keyword evidence="1" id="KW-0472">Membrane</keyword>
<sequence>MKLRRFTLVYLAIIVAIIIVSALVQILADFDITNAGMALIPAMGASMVEGQAFAKAENRMPDTSEMWGFARRASVVILGLILLSAVAFSLALPELQYMVSQPYGALFVAGALLFQAVMSFLLVRFFLASGAKSVLRTRDRQEGRG</sequence>
<dbReference type="OrthoDB" id="7725897at2"/>
<keyword evidence="1" id="KW-1133">Transmembrane helix</keyword>
<gene>
    <name evidence="2" type="ORF">CLV89_108163</name>
</gene>
<keyword evidence="1" id="KW-0812">Transmembrane</keyword>
<dbReference type="RefSeq" id="WP_106164262.1">
    <property type="nucleotide sequence ID" value="NZ_PVUF01000008.1"/>
</dbReference>
<evidence type="ECO:0000313" key="2">
    <source>
        <dbReference type="EMBL" id="PRZ47016.1"/>
    </source>
</evidence>
<evidence type="ECO:0000313" key="3">
    <source>
        <dbReference type="Proteomes" id="UP000237718"/>
    </source>
</evidence>
<accession>A0A2T1AEN7</accession>
<organism evidence="2 3">
    <name type="scientific">Tritonibacter scottomollicae</name>
    <name type="common">Epibacterium scottomollicae</name>
    <dbReference type="NCBI Taxonomy" id="483013"/>
    <lineage>
        <taxon>Bacteria</taxon>
        <taxon>Pseudomonadati</taxon>
        <taxon>Pseudomonadota</taxon>
        <taxon>Alphaproteobacteria</taxon>
        <taxon>Rhodobacterales</taxon>
        <taxon>Paracoccaceae</taxon>
        <taxon>Tritonibacter</taxon>
    </lineage>
</organism>
<feature type="transmembrane region" description="Helical" evidence="1">
    <location>
        <begin position="34"/>
        <end position="54"/>
    </location>
</feature>
<dbReference type="InterPro" id="IPR047730">
    <property type="entry name" value="ABZJ_00895-like"/>
</dbReference>